<dbReference type="Gene3D" id="3.40.50.150">
    <property type="entry name" value="Vaccinia Virus protein VP39"/>
    <property type="match status" value="1"/>
</dbReference>
<proteinExistence type="predicted"/>
<dbReference type="AlphaFoldDB" id="A0A1F5NTZ9"/>
<feature type="domain" description="Ribosomal RNA large subunit methyltransferase K/L-like methyltransferase" evidence="1">
    <location>
        <begin position="204"/>
        <end position="360"/>
    </location>
</feature>
<dbReference type="GO" id="GO:0016423">
    <property type="term" value="F:tRNA (guanine) methyltransferase activity"/>
    <property type="evidence" value="ECO:0007669"/>
    <property type="project" value="TreeGrafter"/>
</dbReference>
<evidence type="ECO:0000259" key="1">
    <source>
        <dbReference type="Pfam" id="PF01170"/>
    </source>
</evidence>
<reference evidence="2 3" key="1">
    <citation type="journal article" date="2016" name="Nat. Commun.">
        <title>Thousands of microbial genomes shed light on interconnected biogeochemical processes in an aquifer system.</title>
        <authorList>
            <person name="Anantharaman K."/>
            <person name="Brown C.T."/>
            <person name="Hug L.A."/>
            <person name="Sharon I."/>
            <person name="Castelle C.J."/>
            <person name="Probst A.J."/>
            <person name="Thomas B.C."/>
            <person name="Singh A."/>
            <person name="Wilkins M.J."/>
            <person name="Karaoz U."/>
            <person name="Brodie E.L."/>
            <person name="Williams K.H."/>
            <person name="Hubbard S.S."/>
            <person name="Banfield J.F."/>
        </authorList>
    </citation>
    <scope>NUCLEOTIDE SEQUENCE [LARGE SCALE GENOMIC DNA]</scope>
</reference>
<protein>
    <recommendedName>
        <fullName evidence="1">Ribosomal RNA large subunit methyltransferase K/L-like methyltransferase domain-containing protein</fullName>
    </recommendedName>
</protein>
<accession>A0A1F5NTZ9</accession>
<sequence length="451" mass="51023">MHRYAFILGRVYTLSLAELLEVLKNSGFAYKVMACGPEVVVLELDQPLNPEKLQPRLGGVIKIIRLIDTFQKKGKEYPSQVLGPYFTFKKINNDYFTPYTGKKQFGVSIYTLDPALRFREEATRVAFLIKKILQEDALSVRAVIPLFPSQALSSVQVTENQILAKGAEIVVVSGTQRVFIGKTISVQNYEDYGRRDYQRPARDEKAGMIPPKVAQSMINLGGNFKPLDYVLDPFCGSGTILQEATLLGLRVVGSDLDSKAIENSEKNLEWFRNRYHIAIGRYKLFQSDAAEISLQLPKFDIKAIITEGTLGPIYGQVPKKTEMAANFKMLTKLYSQVFKEFAKFLQSGCRVVMCLPAYKLRASEYEYMPSIDFALTSGYTVVDPLPKDIAKKYKFLKITERGSTVYDRKDQVVAREIIIFQYGKLQEELTISNDQLSNNDQVLIGNLELEN</sequence>
<dbReference type="PANTHER" id="PTHR14911:SF13">
    <property type="entry name" value="TRNA (GUANINE(6)-N2)-METHYLTRANSFERASE THUMP3"/>
    <property type="match status" value="1"/>
</dbReference>
<dbReference type="CDD" id="cd02440">
    <property type="entry name" value="AdoMet_MTases"/>
    <property type="match status" value="1"/>
</dbReference>
<evidence type="ECO:0000313" key="3">
    <source>
        <dbReference type="Proteomes" id="UP000178892"/>
    </source>
</evidence>
<comment type="caution">
    <text evidence="2">The sequence shown here is derived from an EMBL/GenBank/DDBJ whole genome shotgun (WGS) entry which is preliminary data.</text>
</comment>
<dbReference type="Proteomes" id="UP000178892">
    <property type="component" value="Unassembled WGS sequence"/>
</dbReference>
<dbReference type="Pfam" id="PF01170">
    <property type="entry name" value="UPF0020"/>
    <property type="match status" value="1"/>
</dbReference>
<dbReference type="STRING" id="1817825.A2720_01085"/>
<dbReference type="GO" id="GO:0030488">
    <property type="term" value="P:tRNA methylation"/>
    <property type="evidence" value="ECO:0007669"/>
    <property type="project" value="TreeGrafter"/>
</dbReference>
<dbReference type="InterPro" id="IPR000241">
    <property type="entry name" value="RlmKL-like_Mtase"/>
</dbReference>
<dbReference type="PANTHER" id="PTHR14911">
    <property type="entry name" value="THUMP DOMAIN-CONTAINING"/>
    <property type="match status" value="1"/>
</dbReference>
<evidence type="ECO:0000313" key="2">
    <source>
        <dbReference type="EMBL" id="OGE81118.1"/>
    </source>
</evidence>
<organism evidence="2 3">
    <name type="scientific">Candidatus Doudnabacteria bacterium RIFCSPHIGHO2_01_FULL_46_24</name>
    <dbReference type="NCBI Taxonomy" id="1817825"/>
    <lineage>
        <taxon>Bacteria</taxon>
        <taxon>Candidatus Doudnaibacteriota</taxon>
    </lineage>
</organism>
<gene>
    <name evidence="2" type="ORF">A2720_01085</name>
</gene>
<dbReference type="SUPFAM" id="SSF53335">
    <property type="entry name" value="S-adenosyl-L-methionine-dependent methyltransferases"/>
    <property type="match status" value="1"/>
</dbReference>
<name>A0A1F5NTZ9_9BACT</name>
<dbReference type="InterPro" id="IPR029063">
    <property type="entry name" value="SAM-dependent_MTases_sf"/>
</dbReference>
<dbReference type="EMBL" id="MFEL01000010">
    <property type="protein sequence ID" value="OGE81118.1"/>
    <property type="molecule type" value="Genomic_DNA"/>
</dbReference>